<reference evidence="1 2" key="1">
    <citation type="submission" date="2023-09" db="EMBL/GenBank/DDBJ databases">
        <title>Genomes of two closely related lineages of the louse Polyplax serrata with different host specificities.</title>
        <authorList>
            <person name="Martinu J."/>
            <person name="Tarabai H."/>
            <person name="Stefka J."/>
            <person name="Hypsa V."/>
        </authorList>
    </citation>
    <scope>NUCLEOTIDE SEQUENCE [LARGE SCALE GENOMIC DNA]</scope>
    <source>
        <strain evidence="1">98ZLc_SE</strain>
    </source>
</reference>
<dbReference type="EMBL" id="JAWJWF010000050">
    <property type="protein sequence ID" value="KAK6618120.1"/>
    <property type="molecule type" value="Genomic_DNA"/>
</dbReference>
<organism evidence="1 2">
    <name type="scientific">Polyplax serrata</name>
    <name type="common">Common mouse louse</name>
    <dbReference type="NCBI Taxonomy" id="468196"/>
    <lineage>
        <taxon>Eukaryota</taxon>
        <taxon>Metazoa</taxon>
        <taxon>Ecdysozoa</taxon>
        <taxon>Arthropoda</taxon>
        <taxon>Hexapoda</taxon>
        <taxon>Insecta</taxon>
        <taxon>Pterygota</taxon>
        <taxon>Neoptera</taxon>
        <taxon>Paraneoptera</taxon>
        <taxon>Psocodea</taxon>
        <taxon>Troctomorpha</taxon>
        <taxon>Phthiraptera</taxon>
        <taxon>Anoplura</taxon>
        <taxon>Polyplacidae</taxon>
        <taxon>Polyplax</taxon>
    </lineage>
</organism>
<gene>
    <name evidence="1" type="ORF">RUM44_002566</name>
</gene>
<protein>
    <submittedName>
        <fullName evidence="1">Uncharacterized protein</fullName>
    </submittedName>
</protein>
<sequence length="101" mass="10767">MRMDTTGMLKSLFMSGQSPASGGNATVFEISPRLSLLDSCHKKIRLIGGAPVAFLGGLVANRDQLTVACKEAKVGYSGVIWIQASVRVDTQAPVSERDNSR</sequence>
<accession>A0ABR1AF55</accession>
<proteinExistence type="predicted"/>
<dbReference type="Proteomes" id="UP001359485">
    <property type="component" value="Unassembled WGS sequence"/>
</dbReference>
<evidence type="ECO:0000313" key="1">
    <source>
        <dbReference type="EMBL" id="KAK6618120.1"/>
    </source>
</evidence>
<keyword evidence="2" id="KW-1185">Reference proteome</keyword>
<evidence type="ECO:0000313" key="2">
    <source>
        <dbReference type="Proteomes" id="UP001359485"/>
    </source>
</evidence>
<comment type="caution">
    <text evidence="1">The sequence shown here is derived from an EMBL/GenBank/DDBJ whole genome shotgun (WGS) entry which is preliminary data.</text>
</comment>
<name>A0ABR1AF55_POLSC</name>